<dbReference type="Proteomes" id="UP000469452">
    <property type="component" value="Unassembled WGS sequence"/>
</dbReference>
<dbReference type="GO" id="GO:0008270">
    <property type="term" value="F:zinc ion binding"/>
    <property type="evidence" value="ECO:0007669"/>
    <property type="project" value="UniProtKB-UniRule"/>
</dbReference>
<dbReference type="GO" id="GO:0003723">
    <property type="term" value="F:RNA binding"/>
    <property type="evidence" value="ECO:0007669"/>
    <property type="project" value="InterPro"/>
</dbReference>
<keyword evidence="1" id="KW-0862">Zinc</keyword>
<evidence type="ECO:0000259" key="2">
    <source>
        <dbReference type="PROSITE" id="PS51997"/>
    </source>
</evidence>
<feature type="region of interest" description="C4" evidence="1">
    <location>
        <begin position="147"/>
        <end position="177"/>
    </location>
</feature>
<accession>A0A6A4YUA5</accession>
<name>A0A6A4YUA5_APHAT</name>
<proteinExistence type="predicted"/>
<gene>
    <name evidence="3" type="ORF">AaE_016109</name>
</gene>
<dbReference type="GO" id="GO:0000184">
    <property type="term" value="P:nuclear-transcribed mRNA catabolic process, nonsense-mediated decay"/>
    <property type="evidence" value="ECO:0007669"/>
    <property type="project" value="InterPro"/>
</dbReference>
<organism evidence="3 4">
    <name type="scientific">Aphanomyces astaci</name>
    <name type="common">Crayfish plague agent</name>
    <dbReference type="NCBI Taxonomy" id="112090"/>
    <lineage>
        <taxon>Eukaryota</taxon>
        <taxon>Sar</taxon>
        <taxon>Stramenopiles</taxon>
        <taxon>Oomycota</taxon>
        <taxon>Saprolegniomycetes</taxon>
        <taxon>Saprolegniales</taxon>
        <taxon>Verrucalvaceae</taxon>
        <taxon>Aphanomyces</taxon>
    </lineage>
</organism>
<dbReference type="GO" id="GO:0005524">
    <property type="term" value="F:ATP binding"/>
    <property type="evidence" value="ECO:0007669"/>
    <property type="project" value="InterPro"/>
</dbReference>
<comment type="caution">
    <text evidence="3">The sequence shown here is derived from an EMBL/GenBank/DDBJ whole genome shotgun (WGS) entry which is preliminary data.</text>
</comment>
<dbReference type="AlphaFoldDB" id="A0A6A4YUA5"/>
<dbReference type="Pfam" id="PF18141">
    <property type="entry name" value="UPF1_1B_dom"/>
    <property type="match status" value="1"/>
</dbReference>
<dbReference type="InterPro" id="IPR040812">
    <property type="entry name" value="UPF1_1B_dom"/>
</dbReference>
<feature type="domain" description="Upf1" evidence="2">
    <location>
        <begin position="79"/>
        <end position="236"/>
    </location>
</feature>
<dbReference type="VEuPathDB" id="FungiDB:H257_07335"/>
<evidence type="ECO:0000256" key="1">
    <source>
        <dbReference type="PROSITE-ProRule" id="PRU01341"/>
    </source>
</evidence>
<dbReference type="CDD" id="cd21407">
    <property type="entry name" value="1B_UPF1-like"/>
    <property type="match status" value="1"/>
</dbReference>
<sequence>MQSQPMHSQQDNDPDAFSYAFVEQDEEDDYLKGGDGNVDMDHIHMQQMQLQMDQLSSTLMGNLDLEDDFEGGHGMDNIPVQLPSHACAYCGLHDPASVVKCVSTDKWFCNSRGNTSGSHIVQHLVRSKNKEVSLHPDSPLGETILECYNCGCRNAFLLGFIPAKQDSVVVLLCRDPCLQMNALKDMSWDMTQWLPLIDDRSFLPWLVKVPTEHEQLRTRQITSSQIAKLEEVWRDHPQATLEDLDRPGVDDEPNSVQEHYDDGYQYQNIFGPLVKMESDHDKKMKESQTQDNVFVRWDIGLNKKKNAIFTSNRPDADFRLVPGDEIRLRLGGGSAMVYGKDWEGTGHVLRLDESEVTLEMRNSHVPVRTNPAA</sequence>
<keyword evidence="1" id="KW-0479">Metal-binding</keyword>
<evidence type="ECO:0000313" key="3">
    <source>
        <dbReference type="EMBL" id="KAF0702130.1"/>
    </source>
</evidence>
<dbReference type="InterPro" id="IPR018999">
    <property type="entry name" value="UPF1_CH/ZBD"/>
</dbReference>
<feature type="region of interest" description="C3H" evidence="1">
    <location>
        <begin position="87"/>
        <end position="119"/>
    </location>
</feature>
<dbReference type="CDD" id="cd21400">
    <property type="entry name" value="ZBD_UPF1-like"/>
    <property type="match status" value="1"/>
</dbReference>
<reference evidence="3 4" key="1">
    <citation type="submission" date="2019-06" db="EMBL/GenBank/DDBJ databases">
        <title>Genomics analysis of Aphanomyces spp. identifies a new class of oomycete effector associated with host adaptation.</title>
        <authorList>
            <person name="Gaulin E."/>
        </authorList>
    </citation>
    <scope>NUCLEOTIDE SEQUENCE [LARGE SCALE GENOMIC DNA]</scope>
    <source>
        <strain evidence="3 4">E</strain>
    </source>
</reference>
<protein>
    <recommendedName>
        <fullName evidence="2">Upf1 domain-containing protein</fullName>
    </recommendedName>
</protein>
<dbReference type="Gene3D" id="2.40.30.230">
    <property type="match status" value="1"/>
</dbReference>
<dbReference type="EMBL" id="VJMI01021276">
    <property type="protein sequence ID" value="KAF0702130.1"/>
    <property type="molecule type" value="Genomic_DNA"/>
</dbReference>
<keyword evidence="1" id="KW-0863">Zinc-finger</keyword>
<dbReference type="PROSITE" id="PS51997">
    <property type="entry name" value="UPF1_CH_RICH"/>
    <property type="match status" value="1"/>
</dbReference>
<dbReference type="Pfam" id="PF09416">
    <property type="entry name" value="UPF1_Zn_bind"/>
    <property type="match status" value="1"/>
</dbReference>
<dbReference type="GO" id="GO:0005737">
    <property type="term" value="C:cytoplasm"/>
    <property type="evidence" value="ECO:0007669"/>
    <property type="project" value="InterPro"/>
</dbReference>
<evidence type="ECO:0000313" key="4">
    <source>
        <dbReference type="Proteomes" id="UP000469452"/>
    </source>
</evidence>
<dbReference type="GO" id="GO:0003724">
    <property type="term" value="F:RNA helicase activity"/>
    <property type="evidence" value="ECO:0007669"/>
    <property type="project" value="InterPro"/>
</dbReference>
<feature type="region of interest" description="CC/SHH/C" evidence="1">
    <location>
        <begin position="101"/>
        <end position="129"/>
    </location>
</feature>